<gene>
    <name evidence="1" type="ORF">Zmor_013036</name>
</gene>
<comment type="caution">
    <text evidence="1">The sequence shown here is derived from an EMBL/GenBank/DDBJ whole genome shotgun (WGS) entry which is preliminary data.</text>
</comment>
<keyword evidence="2" id="KW-1185">Reference proteome</keyword>
<accession>A0AA38IA10</accession>
<dbReference type="EMBL" id="JALNTZ010000004">
    <property type="protein sequence ID" value="KAJ3653803.1"/>
    <property type="molecule type" value="Genomic_DNA"/>
</dbReference>
<protein>
    <submittedName>
        <fullName evidence="1">Uncharacterized protein</fullName>
    </submittedName>
</protein>
<dbReference type="Proteomes" id="UP001168821">
    <property type="component" value="Unassembled WGS sequence"/>
</dbReference>
<organism evidence="1 2">
    <name type="scientific">Zophobas morio</name>
    <dbReference type="NCBI Taxonomy" id="2755281"/>
    <lineage>
        <taxon>Eukaryota</taxon>
        <taxon>Metazoa</taxon>
        <taxon>Ecdysozoa</taxon>
        <taxon>Arthropoda</taxon>
        <taxon>Hexapoda</taxon>
        <taxon>Insecta</taxon>
        <taxon>Pterygota</taxon>
        <taxon>Neoptera</taxon>
        <taxon>Endopterygota</taxon>
        <taxon>Coleoptera</taxon>
        <taxon>Polyphaga</taxon>
        <taxon>Cucujiformia</taxon>
        <taxon>Tenebrionidae</taxon>
        <taxon>Zophobas</taxon>
    </lineage>
</organism>
<proteinExistence type="predicted"/>
<sequence>MRSPTSHGVVNTFKLDRADSALFKRLVMADSIVATPPTSNYQIKTPTFPVHYLVEILMDRNLCLHNSAPDFVATAYCDTQTTPGLR</sequence>
<evidence type="ECO:0000313" key="2">
    <source>
        <dbReference type="Proteomes" id="UP001168821"/>
    </source>
</evidence>
<dbReference type="AlphaFoldDB" id="A0AA38IA10"/>
<name>A0AA38IA10_9CUCU</name>
<evidence type="ECO:0000313" key="1">
    <source>
        <dbReference type="EMBL" id="KAJ3653803.1"/>
    </source>
</evidence>
<reference evidence="1" key="1">
    <citation type="journal article" date="2023" name="G3 (Bethesda)">
        <title>Whole genome assemblies of Zophobas morio and Tenebrio molitor.</title>
        <authorList>
            <person name="Kaur S."/>
            <person name="Stinson S.A."/>
            <person name="diCenzo G.C."/>
        </authorList>
    </citation>
    <scope>NUCLEOTIDE SEQUENCE</scope>
    <source>
        <strain evidence="1">QUZm001</strain>
    </source>
</reference>